<keyword evidence="2" id="KW-1185">Reference proteome</keyword>
<dbReference type="InterPro" id="IPR023198">
    <property type="entry name" value="PGP-like_dom2"/>
</dbReference>
<dbReference type="NCBIfam" id="TIGR01549">
    <property type="entry name" value="HAD-SF-IA-v1"/>
    <property type="match status" value="1"/>
</dbReference>
<protein>
    <submittedName>
        <fullName evidence="1">Noncanonical pyrimidine nucleotidase, YjjG family</fullName>
    </submittedName>
</protein>
<dbReference type="OrthoDB" id="9802350at2"/>
<dbReference type="CDD" id="cd04305">
    <property type="entry name" value="HAD_Neu5Ac-Pase_like"/>
    <property type="match status" value="1"/>
</dbReference>
<proteinExistence type="predicted"/>
<dbReference type="InterPro" id="IPR036412">
    <property type="entry name" value="HAD-like_sf"/>
</dbReference>
<evidence type="ECO:0000313" key="1">
    <source>
        <dbReference type="EMBL" id="PEG30246.1"/>
    </source>
</evidence>
<gene>
    <name evidence="1" type="ORF">CQ394_00495</name>
</gene>
<dbReference type="SUPFAM" id="SSF56784">
    <property type="entry name" value="HAD-like"/>
    <property type="match status" value="1"/>
</dbReference>
<evidence type="ECO:0000313" key="2">
    <source>
        <dbReference type="Proteomes" id="UP000220840"/>
    </source>
</evidence>
<dbReference type="RefSeq" id="WP_058294418.1">
    <property type="nucleotide sequence ID" value="NZ_CAMRXB010000033.1"/>
</dbReference>
<organism evidence="1 2">
    <name type="scientific">Clostridium neonatale</name>
    <dbReference type="NCBI Taxonomy" id="137838"/>
    <lineage>
        <taxon>Bacteria</taxon>
        <taxon>Bacillati</taxon>
        <taxon>Bacillota</taxon>
        <taxon>Clostridia</taxon>
        <taxon>Eubacteriales</taxon>
        <taxon>Clostridiaceae</taxon>
        <taxon>Clostridium</taxon>
    </lineage>
</organism>
<dbReference type="SFLD" id="SFLDG01129">
    <property type="entry name" value="C1.5:_HAD__Beta-PGM__Phosphata"/>
    <property type="match status" value="1"/>
</dbReference>
<name>A0A2A7MF02_9CLOT</name>
<dbReference type="Gene3D" id="1.10.150.240">
    <property type="entry name" value="Putative phosphatase, domain 2"/>
    <property type="match status" value="1"/>
</dbReference>
<dbReference type="GO" id="GO:0008253">
    <property type="term" value="F:5'-nucleotidase activity"/>
    <property type="evidence" value="ECO:0007669"/>
    <property type="project" value="InterPro"/>
</dbReference>
<sequence>MKYDTLLFDVDNTLLDFDANEKESFKSMILDKGEEYSEELYETYKKMNHRMWEAVERGEITIDDVLYTRFSKLMNMYGKEVDGIEYENTYRFYLNRGIQEMPNVHEVLSELKKNHRLYVITNGIKETQDSRMNRSGLVKYFEERFISESIGANKPSSEFFDYVKNNIDDFNPSNTLIIGDSLTSDIKGGNLAGIDTCWFCKEGTVNNTGIIPTYEIHALDELFEIIES</sequence>
<dbReference type="PANTHER" id="PTHR47478:SF1">
    <property type="entry name" value="PYRIMIDINE 5'-NUCLEOTIDASE YJJG"/>
    <property type="match status" value="1"/>
</dbReference>
<dbReference type="PANTHER" id="PTHR47478">
    <property type="match status" value="1"/>
</dbReference>
<dbReference type="InterPro" id="IPR052550">
    <property type="entry name" value="Pyrimidine_5'-ntase_YjjG"/>
</dbReference>
<dbReference type="AlphaFoldDB" id="A0A2A7MF02"/>
<accession>A0A2A7MF02</accession>
<dbReference type="NCBIfam" id="TIGR02254">
    <property type="entry name" value="YjjG_YfnB"/>
    <property type="match status" value="1"/>
</dbReference>
<dbReference type="InterPro" id="IPR023214">
    <property type="entry name" value="HAD_sf"/>
</dbReference>
<dbReference type="EMBL" id="PDCJ01000001">
    <property type="protein sequence ID" value="PEG30246.1"/>
    <property type="molecule type" value="Genomic_DNA"/>
</dbReference>
<dbReference type="STRING" id="137838.GCA_001458595_01535"/>
<dbReference type="InterPro" id="IPR006439">
    <property type="entry name" value="HAD-SF_hydro_IA"/>
</dbReference>
<dbReference type="Gene3D" id="3.40.50.1000">
    <property type="entry name" value="HAD superfamily/HAD-like"/>
    <property type="match status" value="1"/>
</dbReference>
<dbReference type="InterPro" id="IPR041492">
    <property type="entry name" value="HAD_2"/>
</dbReference>
<dbReference type="InterPro" id="IPR011951">
    <property type="entry name" value="HAD-SF_hydro_IA_YjjG/PynA"/>
</dbReference>
<reference evidence="1 2" key="1">
    <citation type="submission" date="2017-10" db="EMBL/GenBank/DDBJ databases">
        <title>Effective Description of Clostridium neonatale sp. nov. linked to necrotizing enterocolitis in neonates and a clarification of species assignable to the genus Clostridium (Prazmowski 1880) emend. Lawson and Rainey 2016.</title>
        <authorList>
            <person name="Bernard K."/>
            <person name="Burdz T."/>
            <person name="Wiebe D."/>
            <person name="Balcewich B."/>
            <person name="Alfa M."/>
            <person name="Bernier A.-M."/>
        </authorList>
    </citation>
    <scope>NUCLEOTIDE SEQUENCE [LARGE SCALE GENOMIC DNA]</scope>
    <source>
        <strain evidence="1 2">LCDC99A005</strain>
    </source>
</reference>
<dbReference type="Pfam" id="PF13419">
    <property type="entry name" value="HAD_2"/>
    <property type="match status" value="1"/>
</dbReference>
<dbReference type="SFLD" id="SFLDS00003">
    <property type="entry name" value="Haloacid_Dehalogenase"/>
    <property type="match status" value="1"/>
</dbReference>
<dbReference type="Proteomes" id="UP000220840">
    <property type="component" value="Unassembled WGS sequence"/>
</dbReference>
<comment type="caution">
    <text evidence="1">The sequence shown here is derived from an EMBL/GenBank/DDBJ whole genome shotgun (WGS) entry which is preliminary data.</text>
</comment>